<dbReference type="GO" id="GO:0009279">
    <property type="term" value="C:cell outer membrane"/>
    <property type="evidence" value="ECO:0007669"/>
    <property type="project" value="TreeGrafter"/>
</dbReference>
<reference evidence="2 3" key="1">
    <citation type="submission" date="2017-11" db="EMBL/GenBank/DDBJ databases">
        <authorList>
            <person name="Han C.G."/>
        </authorList>
    </citation>
    <scope>NUCLEOTIDE SEQUENCE [LARGE SCALE GENOMIC DNA]</scope>
    <source>
        <strain evidence="2 3">A10</strain>
    </source>
</reference>
<comment type="caution">
    <text evidence="2">The sequence shown here is derived from an EMBL/GenBank/DDBJ whole genome shotgun (WGS) entry which is preliminary data.</text>
</comment>
<feature type="non-terminal residue" evidence="2">
    <location>
        <position position="1"/>
    </location>
</feature>
<accession>A0A2J5NT30</accession>
<organism evidence="2 3">
    <name type="scientific">Klebsiella michiganensis</name>
    <dbReference type="NCBI Taxonomy" id="1134687"/>
    <lineage>
        <taxon>Bacteria</taxon>
        <taxon>Pseudomonadati</taxon>
        <taxon>Pseudomonadota</taxon>
        <taxon>Gammaproteobacteria</taxon>
        <taxon>Enterobacterales</taxon>
        <taxon>Enterobacteriaceae</taxon>
        <taxon>Klebsiella/Raoultella group</taxon>
        <taxon>Klebsiella</taxon>
    </lineage>
</organism>
<dbReference type="EMBL" id="PIDR01002089">
    <property type="protein sequence ID" value="PLO56930.1"/>
    <property type="molecule type" value="Genomic_DNA"/>
</dbReference>
<dbReference type="Proteomes" id="UP000234667">
    <property type="component" value="Unassembled WGS sequence"/>
</dbReference>
<dbReference type="InterPro" id="IPR009331">
    <property type="entry name" value="Oligogalacturonate-sp_porin"/>
</dbReference>
<name>A0A2J5NT30_9ENTR</name>
<protein>
    <submittedName>
        <fullName evidence="2">Porin</fullName>
    </submittedName>
</protein>
<keyword evidence="1" id="KW-0732">Signal</keyword>
<dbReference type="PANTHER" id="PTHR38105:SF5">
    <property type="entry name" value="OUTER MEMBRANE PROTEIN"/>
    <property type="match status" value="1"/>
</dbReference>
<evidence type="ECO:0000313" key="3">
    <source>
        <dbReference type="Proteomes" id="UP000234667"/>
    </source>
</evidence>
<proteinExistence type="predicted"/>
<evidence type="ECO:0000256" key="1">
    <source>
        <dbReference type="ARBA" id="ARBA00022729"/>
    </source>
</evidence>
<reference evidence="2 3" key="2">
    <citation type="submission" date="2018-01" db="EMBL/GenBank/DDBJ databases">
        <title>Genomic study of Klebsiella pneumoniae.</title>
        <authorList>
            <person name="Yang Y."/>
            <person name="Bicalho R."/>
        </authorList>
    </citation>
    <scope>NUCLEOTIDE SEQUENCE [LARGE SCALE GENOMIC DNA]</scope>
    <source>
        <strain evidence="2 3">A10</strain>
    </source>
</reference>
<dbReference type="Gene3D" id="2.40.160.40">
    <property type="entry name" value="monomeric porin ompg"/>
    <property type="match status" value="1"/>
</dbReference>
<sequence>THDFKLTYKFDKNWSPYMAIGNVSGSKTTDERQTRYRVGVKYSF</sequence>
<dbReference type="GO" id="GO:0015772">
    <property type="term" value="P:oligosaccharide transport"/>
    <property type="evidence" value="ECO:0007669"/>
    <property type="project" value="TreeGrafter"/>
</dbReference>
<gene>
    <name evidence="2" type="ORF">CWN49_35805</name>
</gene>
<dbReference type="PANTHER" id="PTHR38105">
    <property type="entry name" value="OUTER MEMBRANE PROTEIN-RELATED-RELATED"/>
    <property type="match status" value="1"/>
</dbReference>
<dbReference type="AlphaFoldDB" id="A0A2J5NT30"/>
<dbReference type="InterPro" id="IPR053713">
    <property type="entry name" value="Bact_OM_Channel_sf"/>
</dbReference>
<dbReference type="Pfam" id="PF06178">
    <property type="entry name" value="KdgM"/>
    <property type="match status" value="1"/>
</dbReference>
<evidence type="ECO:0000313" key="2">
    <source>
        <dbReference type="EMBL" id="PLO56930.1"/>
    </source>
</evidence>
<dbReference type="GO" id="GO:0015288">
    <property type="term" value="F:porin activity"/>
    <property type="evidence" value="ECO:0007669"/>
    <property type="project" value="TreeGrafter"/>
</dbReference>
<dbReference type="SUPFAM" id="SSF56935">
    <property type="entry name" value="Porins"/>
    <property type="match status" value="1"/>
</dbReference>